<dbReference type="Gene3D" id="3.40.50.300">
    <property type="entry name" value="P-loop containing nucleotide triphosphate hydrolases"/>
    <property type="match status" value="1"/>
</dbReference>
<dbReference type="PANTHER" id="PTHR11783">
    <property type="entry name" value="SULFOTRANSFERASE SULT"/>
    <property type="match status" value="1"/>
</dbReference>
<evidence type="ECO:0000256" key="3">
    <source>
        <dbReference type="SAM" id="MobiDB-lite"/>
    </source>
</evidence>
<keyword evidence="5" id="KW-0378">Hydrolase</keyword>
<dbReference type="GeneID" id="36555264"/>
<dbReference type="VEuPathDB" id="FungiDB:P170DRAFT_424389"/>
<feature type="region of interest" description="Disordered" evidence="3">
    <location>
        <begin position="1"/>
        <end position="26"/>
    </location>
</feature>
<evidence type="ECO:0000313" key="5">
    <source>
        <dbReference type="EMBL" id="PLB49958.1"/>
    </source>
</evidence>
<name>A0A2I2GAR1_9EURO</name>
<dbReference type="SUPFAM" id="SSF52540">
    <property type="entry name" value="P-loop containing nucleoside triphosphate hydrolases"/>
    <property type="match status" value="1"/>
</dbReference>
<evidence type="ECO:0000256" key="2">
    <source>
        <dbReference type="ARBA" id="ARBA00022679"/>
    </source>
</evidence>
<evidence type="ECO:0000259" key="4">
    <source>
        <dbReference type="Pfam" id="PF00685"/>
    </source>
</evidence>
<dbReference type="EMBL" id="MSFO01000003">
    <property type="protein sequence ID" value="PLB49958.1"/>
    <property type="molecule type" value="Genomic_DNA"/>
</dbReference>
<dbReference type="GO" id="GO:0008146">
    <property type="term" value="F:sulfotransferase activity"/>
    <property type="evidence" value="ECO:0007669"/>
    <property type="project" value="InterPro"/>
</dbReference>
<comment type="caution">
    <text evidence="5">The sequence shown here is derived from an EMBL/GenBank/DDBJ whole genome shotgun (WGS) entry which is preliminary data.</text>
</comment>
<dbReference type="RefSeq" id="XP_024705260.1">
    <property type="nucleotide sequence ID" value="XM_024847565.1"/>
</dbReference>
<keyword evidence="2" id="KW-0808">Transferase</keyword>
<dbReference type="OrthoDB" id="205623at2759"/>
<reference evidence="5 6" key="1">
    <citation type="submission" date="2016-12" db="EMBL/GenBank/DDBJ databases">
        <title>The genomes of Aspergillus section Nigri reveals drivers in fungal speciation.</title>
        <authorList>
            <consortium name="DOE Joint Genome Institute"/>
            <person name="Vesth T.C."/>
            <person name="Nybo J."/>
            <person name="Theobald S."/>
            <person name="Brandl J."/>
            <person name="Frisvad J.C."/>
            <person name="Nielsen K.F."/>
            <person name="Lyhne E.K."/>
            <person name="Kogle M.E."/>
            <person name="Kuo A."/>
            <person name="Riley R."/>
            <person name="Clum A."/>
            <person name="Nolan M."/>
            <person name="Lipzen A."/>
            <person name="Salamov A."/>
            <person name="Henrissat B."/>
            <person name="Wiebenga A."/>
            <person name="De Vries R.P."/>
            <person name="Grigoriev I.V."/>
            <person name="Mortensen U.H."/>
            <person name="Andersen M.R."/>
            <person name="Baker S.E."/>
        </authorList>
    </citation>
    <scope>NUCLEOTIDE SEQUENCE [LARGE SCALE GENOMIC DNA]</scope>
    <source>
        <strain evidence="5 6">IBT 23096</strain>
    </source>
</reference>
<gene>
    <name evidence="5" type="ORF">P170DRAFT_424389</name>
</gene>
<keyword evidence="6" id="KW-1185">Reference proteome</keyword>
<protein>
    <submittedName>
        <fullName evidence="5">P-loop containing nucleoside triphosphate hydrolase protein</fullName>
    </submittedName>
</protein>
<comment type="similarity">
    <text evidence="1">Belongs to the sulfotransferase 1 family.</text>
</comment>
<dbReference type="STRING" id="1392250.A0A2I2GAR1"/>
<dbReference type="GO" id="GO:0016787">
    <property type="term" value="F:hydrolase activity"/>
    <property type="evidence" value="ECO:0007669"/>
    <property type="project" value="UniProtKB-KW"/>
</dbReference>
<feature type="domain" description="Sulfotransferase" evidence="4">
    <location>
        <begin position="60"/>
        <end position="298"/>
    </location>
</feature>
<sequence>MTHTTEQVLDHHPHLPGGPNDDGVEVTPSGYRYRMLNGIMMPPHVTPECYERSRRVSTRPKDICFTSYPKSGSTWLSYILVLLTGRKKDYLRDDIHWVESSRTYPRTDQELNNAPDCRIFKSHMPYSMALAGNPAENPCRYIYIARNPKDVCVSYYHFEMGKTWSGMWDGSWEEWLEMFLQGKVQRGDWFDHALSWWEHRDDPNVLFLRYEDLLNNTAREIGKIAQFLSLETDAAQIDDIVTKVGFREMQSSEYSSLSDIKQFTHFFRKGKAGSWKEQFTVQQSEAFDEYFRRRVGASGLKFDGN</sequence>
<dbReference type="InterPro" id="IPR000863">
    <property type="entry name" value="Sulfotransferase_dom"/>
</dbReference>
<dbReference type="AlphaFoldDB" id="A0A2I2GAR1"/>
<evidence type="ECO:0000256" key="1">
    <source>
        <dbReference type="ARBA" id="ARBA00005771"/>
    </source>
</evidence>
<dbReference type="Proteomes" id="UP000234275">
    <property type="component" value="Unassembled WGS sequence"/>
</dbReference>
<evidence type="ECO:0000313" key="6">
    <source>
        <dbReference type="Proteomes" id="UP000234275"/>
    </source>
</evidence>
<dbReference type="InterPro" id="IPR027417">
    <property type="entry name" value="P-loop_NTPase"/>
</dbReference>
<proteinExistence type="inferred from homology"/>
<accession>A0A2I2GAR1</accession>
<dbReference type="Pfam" id="PF00685">
    <property type="entry name" value="Sulfotransfer_1"/>
    <property type="match status" value="1"/>
</dbReference>
<organism evidence="5 6">
    <name type="scientific">Aspergillus steynii IBT 23096</name>
    <dbReference type="NCBI Taxonomy" id="1392250"/>
    <lineage>
        <taxon>Eukaryota</taxon>
        <taxon>Fungi</taxon>
        <taxon>Dikarya</taxon>
        <taxon>Ascomycota</taxon>
        <taxon>Pezizomycotina</taxon>
        <taxon>Eurotiomycetes</taxon>
        <taxon>Eurotiomycetidae</taxon>
        <taxon>Eurotiales</taxon>
        <taxon>Aspergillaceae</taxon>
        <taxon>Aspergillus</taxon>
        <taxon>Aspergillus subgen. Circumdati</taxon>
    </lineage>
</organism>